<dbReference type="SUPFAM" id="SSF56112">
    <property type="entry name" value="Protein kinase-like (PK-like)"/>
    <property type="match status" value="1"/>
</dbReference>
<name>A0A1W1DQG7_9ZZZZ</name>
<evidence type="ECO:0000256" key="2">
    <source>
        <dbReference type="ARBA" id="ARBA00022840"/>
    </source>
</evidence>
<keyword evidence="2" id="KW-0067">ATP-binding</keyword>
<dbReference type="Pfam" id="PF01636">
    <property type="entry name" value="APH"/>
    <property type="match status" value="1"/>
</dbReference>
<evidence type="ECO:0000259" key="3">
    <source>
        <dbReference type="Pfam" id="PF01636"/>
    </source>
</evidence>
<dbReference type="EMBL" id="FPHW01000047">
    <property type="protein sequence ID" value="SFV83594.1"/>
    <property type="molecule type" value="Genomic_DNA"/>
</dbReference>
<proteinExistence type="predicted"/>
<dbReference type="PANTHER" id="PTHR33540">
    <property type="entry name" value="TRNA THREONYLCARBAMOYLADENOSINE BIOSYNTHESIS PROTEIN TSAE"/>
    <property type="match status" value="1"/>
</dbReference>
<dbReference type="GO" id="GO:0005524">
    <property type="term" value="F:ATP binding"/>
    <property type="evidence" value="ECO:0007669"/>
    <property type="project" value="UniProtKB-KW"/>
</dbReference>
<dbReference type="Gene3D" id="3.30.200.20">
    <property type="entry name" value="Phosphorylase Kinase, domain 1"/>
    <property type="match status" value="1"/>
</dbReference>
<feature type="domain" description="Aminoglycoside phosphotransferase" evidence="3">
    <location>
        <begin position="24"/>
        <end position="220"/>
    </location>
</feature>
<dbReference type="AlphaFoldDB" id="A0A1W1DQG7"/>
<organism evidence="4">
    <name type="scientific">hydrothermal vent metagenome</name>
    <dbReference type="NCBI Taxonomy" id="652676"/>
    <lineage>
        <taxon>unclassified sequences</taxon>
        <taxon>metagenomes</taxon>
        <taxon>ecological metagenomes</taxon>
    </lineage>
</organism>
<gene>
    <name evidence="4" type="ORF">MNB_SUP05-7-103</name>
</gene>
<sequence length="222" mass="25530">MTDKRLDLLTDWLEIFFDDENFVITTASDDASFRRYFRIERDNTSFIAMDAPPEKENCEPFIRIARHLIAGGIHAPKIIDIHPEQGFLLLEDLGNQTFLNVQKRSFNIQHYKKAIDTLIKIQSLETKSVNIPEYDAALLTTEMQLLIDWYLPQLSDEQHSQLQAIFTLLSDNALSVAQVFVHRDYHSRNLMLQADDKLGVLDFQDAVIGANTYDLVSLLKDA</sequence>
<reference evidence="4" key="1">
    <citation type="submission" date="2016-10" db="EMBL/GenBank/DDBJ databases">
        <authorList>
            <person name="de Groot N.N."/>
        </authorList>
    </citation>
    <scope>NUCLEOTIDE SEQUENCE</scope>
</reference>
<dbReference type="GO" id="GO:0016301">
    <property type="term" value="F:kinase activity"/>
    <property type="evidence" value="ECO:0007669"/>
    <property type="project" value="UniProtKB-KW"/>
</dbReference>
<evidence type="ECO:0000313" key="4">
    <source>
        <dbReference type="EMBL" id="SFV83594.1"/>
    </source>
</evidence>
<dbReference type="PANTHER" id="PTHR33540:SF1">
    <property type="entry name" value="N-ACETYLMURAMATE_N-ACETYLGLUCOSAMINE KINASE"/>
    <property type="match status" value="1"/>
</dbReference>
<dbReference type="Gene3D" id="3.90.1200.10">
    <property type="match status" value="1"/>
</dbReference>
<keyword evidence="4" id="KW-0808">Transferase</keyword>
<protein>
    <submittedName>
        <fullName evidence="4">COG3178: Predicted phosphotransferase related to Ser/Thr protein kinases</fullName>
    </submittedName>
</protein>
<accession>A0A1W1DQG7</accession>
<dbReference type="InterPro" id="IPR002575">
    <property type="entry name" value="Aminoglycoside_PTrfase"/>
</dbReference>
<keyword evidence="1" id="KW-0547">Nucleotide-binding</keyword>
<dbReference type="InterPro" id="IPR011009">
    <property type="entry name" value="Kinase-like_dom_sf"/>
</dbReference>
<evidence type="ECO:0000256" key="1">
    <source>
        <dbReference type="ARBA" id="ARBA00022741"/>
    </source>
</evidence>
<keyword evidence="4" id="KW-0418">Kinase</keyword>